<keyword evidence="2" id="KW-1185">Reference proteome</keyword>
<proteinExistence type="predicted"/>
<dbReference type="Proteomes" id="UP000821865">
    <property type="component" value="Chromosome 1"/>
</dbReference>
<reference evidence="1" key="1">
    <citation type="submission" date="2020-05" db="EMBL/GenBank/DDBJ databases">
        <title>Large-scale comparative analyses of tick genomes elucidate their genetic diversity and vector capacities.</title>
        <authorList>
            <person name="Jia N."/>
            <person name="Wang J."/>
            <person name="Shi W."/>
            <person name="Du L."/>
            <person name="Sun Y."/>
            <person name="Zhan W."/>
            <person name="Jiang J."/>
            <person name="Wang Q."/>
            <person name="Zhang B."/>
            <person name="Ji P."/>
            <person name="Sakyi L.B."/>
            <person name="Cui X."/>
            <person name="Yuan T."/>
            <person name="Jiang B."/>
            <person name="Yang W."/>
            <person name="Lam T.T.-Y."/>
            <person name="Chang Q."/>
            <person name="Ding S."/>
            <person name="Wang X."/>
            <person name="Zhu J."/>
            <person name="Ruan X."/>
            <person name="Zhao L."/>
            <person name="Wei J."/>
            <person name="Que T."/>
            <person name="Du C."/>
            <person name="Cheng J."/>
            <person name="Dai P."/>
            <person name="Han X."/>
            <person name="Huang E."/>
            <person name="Gao Y."/>
            <person name="Liu J."/>
            <person name="Shao H."/>
            <person name="Ye R."/>
            <person name="Li L."/>
            <person name="Wei W."/>
            <person name="Wang X."/>
            <person name="Wang C."/>
            <person name="Yang T."/>
            <person name="Huo Q."/>
            <person name="Li W."/>
            <person name="Guo W."/>
            <person name="Chen H."/>
            <person name="Zhou L."/>
            <person name="Ni X."/>
            <person name="Tian J."/>
            <person name="Zhou Y."/>
            <person name="Sheng Y."/>
            <person name="Liu T."/>
            <person name="Pan Y."/>
            <person name="Xia L."/>
            <person name="Li J."/>
            <person name="Zhao F."/>
            <person name="Cao W."/>
        </authorList>
    </citation>
    <scope>NUCLEOTIDE SEQUENCE</scope>
    <source>
        <strain evidence="1">Dsil-2018</strain>
    </source>
</reference>
<accession>A0ACB8E475</accession>
<name>A0ACB8E475_DERSI</name>
<gene>
    <name evidence="1" type="ORF">HPB49_023090</name>
</gene>
<comment type="caution">
    <text evidence="1">The sequence shown here is derived from an EMBL/GenBank/DDBJ whole genome shotgun (WGS) entry which is preliminary data.</text>
</comment>
<organism evidence="1 2">
    <name type="scientific">Dermacentor silvarum</name>
    <name type="common">Tick</name>
    <dbReference type="NCBI Taxonomy" id="543639"/>
    <lineage>
        <taxon>Eukaryota</taxon>
        <taxon>Metazoa</taxon>
        <taxon>Ecdysozoa</taxon>
        <taxon>Arthropoda</taxon>
        <taxon>Chelicerata</taxon>
        <taxon>Arachnida</taxon>
        <taxon>Acari</taxon>
        <taxon>Parasitiformes</taxon>
        <taxon>Ixodida</taxon>
        <taxon>Ixodoidea</taxon>
        <taxon>Ixodidae</taxon>
        <taxon>Rhipicephalinae</taxon>
        <taxon>Dermacentor</taxon>
    </lineage>
</organism>
<protein>
    <submittedName>
        <fullName evidence="1">Uncharacterized protein</fullName>
    </submittedName>
</protein>
<evidence type="ECO:0000313" key="1">
    <source>
        <dbReference type="EMBL" id="KAH7981320.1"/>
    </source>
</evidence>
<dbReference type="EMBL" id="CM023470">
    <property type="protein sequence ID" value="KAH7981320.1"/>
    <property type="molecule type" value="Genomic_DNA"/>
</dbReference>
<evidence type="ECO:0000313" key="2">
    <source>
        <dbReference type="Proteomes" id="UP000821865"/>
    </source>
</evidence>
<sequence>MRRLSVDASAQRGKPTFEQNETNCVRQKAAPRQAGLEGCGDRSTRSAGGAICARCRQGAYLRVAACSSGSASTRVRAGTQRRQHVARTWRPRAAIGPRPSPAPRRPPGAGGGALPSPVGGTPVSPPGRGGLQRGQSYGRRLLRAACVLTKADPRRFGGVKSAGPGALSGGALPRAMAARGS</sequence>